<accession>A0A1M6GGK2</accession>
<protein>
    <submittedName>
        <fullName evidence="2">Uncharacterized protein</fullName>
    </submittedName>
</protein>
<organism evidence="2 3">
    <name type="scientific">Aquimarina spongiae</name>
    <dbReference type="NCBI Taxonomy" id="570521"/>
    <lineage>
        <taxon>Bacteria</taxon>
        <taxon>Pseudomonadati</taxon>
        <taxon>Bacteroidota</taxon>
        <taxon>Flavobacteriia</taxon>
        <taxon>Flavobacteriales</taxon>
        <taxon>Flavobacteriaceae</taxon>
        <taxon>Aquimarina</taxon>
    </lineage>
</organism>
<dbReference type="EMBL" id="FQYP01000005">
    <property type="protein sequence ID" value="SHJ09057.1"/>
    <property type="molecule type" value="Genomic_DNA"/>
</dbReference>
<gene>
    <name evidence="2" type="ORF">SAMN04488508_105268</name>
</gene>
<feature type="region of interest" description="Disordered" evidence="1">
    <location>
        <begin position="74"/>
        <end position="101"/>
    </location>
</feature>
<reference evidence="3" key="1">
    <citation type="submission" date="2016-11" db="EMBL/GenBank/DDBJ databases">
        <authorList>
            <person name="Varghese N."/>
            <person name="Submissions S."/>
        </authorList>
    </citation>
    <scope>NUCLEOTIDE SEQUENCE [LARGE SCALE GENOMIC DNA]</scope>
    <source>
        <strain evidence="3">DSM 22623</strain>
    </source>
</reference>
<dbReference type="Proteomes" id="UP000184432">
    <property type="component" value="Unassembled WGS sequence"/>
</dbReference>
<sequence>MKKPRNAHLKRVIVDYKKLNNDILDLLVTKYPDGYNDEDIITFRNAKNEIVECVEVKTEDTLYLVKVSKRLVTAMEDHDEDDESNNQKEQDIPDESEMEEE</sequence>
<keyword evidence="3" id="KW-1185">Reference proteome</keyword>
<dbReference type="STRING" id="570521.SAMN04488508_105268"/>
<evidence type="ECO:0000313" key="3">
    <source>
        <dbReference type="Proteomes" id="UP000184432"/>
    </source>
</evidence>
<dbReference type="AlphaFoldDB" id="A0A1M6GGK2"/>
<proteinExistence type="predicted"/>
<feature type="compositionally biased region" description="Acidic residues" evidence="1">
    <location>
        <begin position="92"/>
        <end position="101"/>
    </location>
</feature>
<evidence type="ECO:0000313" key="2">
    <source>
        <dbReference type="EMBL" id="SHJ09057.1"/>
    </source>
</evidence>
<name>A0A1M6GGK2_9FLAO</name>
<evidence type="ECO:0000256" key="1">
    <source>
        <dbReference type="SAM" id="MobiDB-lite"/>
    </source>
</evidence>